<dbReference type="STRING" id="1745343.A0A2J6PQ51"/>
<dbReference type="PANTHER" id="PTHR35391:SF7">
    <property type="entry name" value="C2H2-TYPE DOMAIN-CONTAINING PROTEIN"/>
    <property type="match status" value="1"/>
</dbReference>
<name>A0A2J6PQ51_9HELO</name>
<keyword evidence="4" id="KW-1185">Reference proteome</keyword>
<dbReference type="AlphaFoldDB" id="A0A2J6PQ51"/>
<accession>A0A2J6PQ51</accession>
<dbReference type="InterPro" id="IPR013087">
    <property type="entry name" value="Znf_C2H2_type"/>
</dbReference>
<feature type="region of interest" description="Disordered" evidence="1">
    <location>
        <begin position="550"/>
        <end position="623"/>
    </location>
</feature>
<dbReference type="Proteomes" id="UP000235672">
    <property type="component" value="Unassembled WGS sequence"/>
</dbReference>
<protein>
    <recommendedName>
        <fullName evidence="2">C2H2-type domain-containing protein</fullName>
    </recommendedName>
</protein>
<evidence type="ECO:0000256" key="1">
    <source>
        <dbReference type="SAM" id="MobiDB-lite"/>
    </source>
</evidence>
<dbReference type="SMART" id="SM00355">
    <property type="entry name" value="ZnF_C2H2"/>
    <property type="match status" value="2"/>
</dbReference>
<dbReference type="InterPro" id="IPR058925">
    <property type="entry name" value="zf-C2H2_AcuF"/>
</dbReference>
<feature type="domain" description="C2H2-type" evidence="2">
    <location>
        <begin position="418"/>
        <end position="439"/>
    </location>
</feature>
<dbReference type="OrthoDB" id="6133115at2759"/>
<dbReference type="Pfam" id="PF26082">
    <property type="entry name" value="zf-C2H2_AcuF"/>
    <property type="match status" value="1"/>
</dbReference>
<evidence type="ECO:0000313" key="3">
    <source>
        <dbReference type="EMBL" id="PMD16026.1"/>
    </source>
</evidence>
<gene>
    <name evidence="3" type="ORF">NA56DRAFT_709109</name>
</gene>
<feature type="compositionally biased region" description="Polar residues" evidence="1">
    <location>
        <begin position="550"/>
        <end position="561"/>
    </location>
</feature>
<proteinExistence type="predicted"/>
<organism evidence="3 4">
    <name type="scientific">Hyaloscypha hepaticicola</name>
    <dbReference type="NCBI Taxonomy" id="2082293"/>
    <lineage>
        <taxon>Eukaryota</taxon>
        <taxon>Fungi</taxon>
        <taxon>Dikarya</taxon>
        <taxon>Ascomycota</taxon>
        <taxon>Pezizomycotina</taxon>
        <taxon>Leotiomycetes</taxon>
        <taxon>Helotiales</taxon>
        <taxon>Hyaloscyphaceae</taxon>
        <taxon>Hyaloscypha</taxon>
    </lineage>
</organism>
<sequence>MRRGKNEPGYFDAGHGGWIAERVPSDCEVYFYNGTEGVEVFVFSPLCDQPLSALLYPCRLCALAIQYEEKQYGSMVSVETSDGNEAPTISARCKECIEKYHLLCDELEECTTDQAANVGFDKVLALATMEDARSRFKAWATNIAALQKPSMKSSLDSRLSEATQIRRRILSILADLKESLSKSFEIVSGKVPNEKWRLGAVSDSEEEELMAGGSDDDTVETCDLEQLLEAIQASNTSLMKLSMVIRNSPARDDYLKAVSRYSSYPADWDIKHLSRDYNAASHEKDEERTNALTKATTFVENKAIDDRDDSDVAGSFGSQTSYEPTVMGEQAQLATKLTVPPPPKMTAEGAPFKFGEVFTCPYCWTPQVVKNKLAWKKHVFHDLKPYVCTFKPCSLRMFRSRNEWFAHELQNRRREWRCHLCSELYNSDSSLSNHLSSRHPSAAVGAQLQALILKGEEPVDRISTSACMLCDEWETNLTNPNQDARRAFLNQGQSVKPYGTLGQFRRHLGQHMEQLALFALPMNATDQEEEERSDANQSDDTPDLAQVQNWRQGSMESSASGSDKACIDEDSIQGEPPTINNTRIYNDYEDDDYLALAPRRDRSTSRHRPSSFVSSRDQEMNMS</sequence>
<evidence type="ECO:0000259" key="2">
    <source>
        <dbReference type="PROSITE" id="PS00028"/>
    </source>
</evidence>
<dbReference type="PROSITE" id="PS00028">
    <property type="entry name" value="ZINC_FINGER_C2H2_1"/>
    <property type="match status" value="1"/>
</dbReference>
<dbReference type="EMBL" id="KZ613508">
    <property type="protein sequence ID" value="PMD16026.1"/>
    <property type="molecule type" value="Genomic_DNA"/>
</dbReference>
<dbReference type="PANTHER" id="PTHR35391">
    <property type="entry name" value="C2H2-TYPE DOMAIN-CONTAINING PROTEIN-RELATED"/>
    <property type="match status" value="1"/>
</dbReference>
<evidence type="ECO:0000313" key="4">
    <source>
        <dbReference type="Proteomes" id="UP000235672"/>
    </source>
</evidence>
<reference evidence="3 4" key="1">
    <citation type="submission" date="2016-05" db="EMBL/GenBank/DDBJ databases">
        <title>A degradative enzymes factory behind the ericoid mycorrhizal symbiosis.</title>
        <authorList>
            <consortium name="DOE Joint Genome Institute"/>
            <person name="Martino E."/>
            <person name="Morin E."/>
            <person name="Grelet G."/>
            <person name="Kuo A."/>
            <person name="Kohler A."/>
            <person name="Daghino S."/>
            <person name="Barry K."/>
            <person name="Choi C."/>
            <person name="Cichocki N."/>
            <person name="Clum A."/>
            <person name="Copeland A."/>
            <person name="Hainaut M."/>
            <person name="Haridas S."/>
            <person name="Labutti K."/>
            <person name="Lindquist E."/>
            <person name="Lipzen A."/>
            <person name="Khouja H.-R."/>
            <person name="Murat C."/>
            <person name="Ohm R."/>
            <person name="Olson A."/>
            <person name="Spatafora J."/>
            <person name="Veneault-Fourrey C."/>
            <person name="Henrissat B."/>
            <person name="Grigoriev I."/>
            <person name="Martin F."/>
            <person name="Perotto S."/>
        </authorList>
    </citation>
    <scope>NUCLEOTIDE SEQUENCE [LARGE SCALE GENOMIC DNA]</scope>
    <source>
        <strain evidence="3 4">UAMH 7357</strain>
    </source>
</reference>